<evidence type="ECO:0000313" key="2">
    <source>
        <dbReference type="Proteomes" id="UP000183810"/>
    </source>
</evidence>
<name>A0A1J0VPT0_9NOCA</name>
<organism evidence="1 2">
    <name type="scientific">Nocardia mangyaensis</name>
    <dbReference type="NCBI Taxonomy" id="2213200"/>
    <lineage>
        <taxon>Bacteria</taxon>
        <taxon>Bacillati</taxon>
        <taxon>Actinomycetota</taxon>
        <taxon>Actinomycetes</taxon>
        <taxon>Mycobacteriales</taxon>
        <taxon>Nocardiaceae</taxon>
        <taxon>Nocardia</taxon>
    </lineage>
</organism>
<protein>
    <submittedName>
        <fullName evidence="1">Uncharacterized protein</fullName>
    </submittedName>
</protein>
<reference evidence="1" key="1">
    <citation type="submission" date="2016-11" db="EMBL/GenBank/DDBJ databases">
        <authorList>
            <person name="Jaros S."/>
            <person name="Januszkiewicz K."/>
            <person name="Wedrychowicz H."/>
        </authorList>
    </citation>
    <scope>NUCLEOTIDE SEQUENCE [LARGE SCALE GENOMIC DNA]</scope>
    <source>
        <strain evidence="1">Y48</strain>
    </source>
</reference>
<sequence>MTEELRHRTLRGMDDLDTAADLFALGERGREDLPMVAAEALARGLDSPALIELACLHRTDTRDAPDLFRTALAELGLDGPSWPQREADIMLRRASQHAERLLSGDGDPLEHLSRISTHLFTLVRTPTSQRADLDTLAADFEYLWGCAYDGYRDLEDVLDDARRGCRHLLAGPPYEPIYQRVVSTDSAAVAKRPWWRTLPPWLRRVLRG</sequence>
<gene>
    <name evidence="1" type="ORF">BOX37_08535</name>
</gene>
<keyword evidence="2" id="KW-1185">Reference proteome</keyword>
<dbReference type="AlphaFoldDB" id="A0A1J0VPT0"/>
<accession>A0A1J0VPT0</accession>
<dbReference type="EMBL" id="CP018082">
    <property type="protein sequence ID" value="APE34010.1"/>
    <property type="molecule type" value="Genomic_DNA"/>
</dbReference>
<dbReference type="KEGG" id="nsl:BOX37_08535"/>
<evidence type="ECO:0000313" key="1">
    <source>
        <dbReference type="EMBL" id="APE34010.1"/>
    </source>
</evidence>
<dbReference type="Proteomes" id="UP000183810">
    <property type="component" value="Chromosome"/>
</dbReference>
<proteinExistence type="predicted"/>